<dbReference type="eggNOG" id="COG0577">
    <property type="taxonomic scope" value="Bacteria"/>
</dbReference>
<dbReference type="RefSeq" id="WP_043779611.1">
    <property type="nucleotide sequence ID" value="NZ_JMQI01000026.1"/>
</dbReference>
<dbReference type="PANTHER" id="PTHR30287">
    <property type="entry name" value="MEMBRANE COMPONENT OF PREDICTED ABC SUPERFAMILY METABOLITE UPTAKE TRANSPORTER"/>
    <property type="match status" value="1"/>
</dbReference>
<feature type="transmembrane region" description="Helical" evidence="6">
    <location>
        <begin position="405"/>
        <end position="425"/>
    </location>
</feature>
<feature type="transmembrane region" description="Helical" evidence="6">
    <location>
        <begin position="306"/>
        <end position="332"/>
    </location>
</feature>
<dbReference type="Proteomes" id="UP000027345">
    <property type="component" value="Unassembled WGS sequence"/>
</dbReference>
<organism evidence="8 9">
    <name type="scientific">Amycolatopsis rifamycinica</name>
    <dbReference type="NCBI Taxonomy" id="287986"/>
    <lineage>
        <taxon>Bacteria</taxon>
        <taxon>Bacillati</taxon>
        <taxon>Actinomycetota</taxon>
        <taxon>Actinomycetes</taxon>
        <taxon>Pseudonocardiales</taxon>
        <taxon>Pseudonocardiaceae</taxon>
        <taxon>Amycolatopsis</taxon>
    </lineage>
</organism>
<evidence type="ECO:0000259" key="7">
    <source>
        <dbReference type="Pfam" id="PF02687"/>
    </source>
</evidence>
<gene>
    <name evidence="8" type="ORF">DV20_12600</name>
</gene>
<sequence>MLKLAAKMLRHRKGSAVATLLALTAGVAILTSMGLLVESGLRFETAPRRYAAADVVVAYRDITLTSPDGEEKVAVQLPEGGTVPAAVADRLRRVPGVATAVADTSVTAILPNGAATGHGWSSTALTPYRLVAGVPPKGDDEVAVDERLAGSVVPGGEVPVLVGGTARVYRVSGLVRDAGPGPGSAASPAVFFTDEHAAAVYPRQGRVDAVGVIAAPGAAGAGLVAEVRKVAAEAGAKAYAGADRGLLEQSADQAAATLLVQLGAVFGGYVALLVMFVVAGTIGLAVRHRRRDLALLRAVAATPGQIARLILTEVGLISLLSAAIGVPTGWFATRWLRRELVGRGFVPDTFPLTGGVLTAVAVVVTTVAVAVGAALIAARRTVLIRPTEALGEIAVESGRNSRIRLFSGFAALAGGIFLTTLTTALKGNAALGTAMGLLCLLVLAVALLAPWINRTAARLLGPVLRAVWGDSGYLAAANLRANAQGMVTVLTALVLSVGFGGSLWFLQDNLEQQTVAQSHDGMLAQNAVLSAAGLPDTALAEIRKIPGVVAATGIRNTSIIPDRGEDAAGVQAIDPDGAERTMDLQVRSGRLADLRGPAMAVSTMQADSNNWKVGDQVKVWLGDGTPATLRIVATYARGIGFGDVTVAKDVVTGHTAAPGYERILVRSEPGTDVSAALAGVTGRYPGSAVTSTAALAGRLADDVALSAWLNKLLIGIMVGYAALAAANTMVMAALARGRELALLRLVGVTRRQVKRMVHAEQTGLLGVSLLIGGAIAALTLVSVVRTLTGQNVPYVPALGWVAIIGGTTLLALFTTVLPIARLLRVPPIAGIGGKE</sequence>
<evidence type="ECO:0000313" key="9">
    <source>
        <dbReference type="Proteomes" id="UP000027345"/>
    </source>
</evidence>
<feature type="transmembrane region" description="Helical" evidence="6">
    <location>
        <begin position="487"/>
        <end position="506"/>
    </location>
</feature>
<keyword evidence="5 6" id="KW-0472">Membrane</keyword>
<feature type="domain" description="ABC3 transporter permease C-terminal" evidence="7">
    <location>
        <begin position="265"/>
        <end position="380"/>
    </location>
</feature>
<name>A0A066UCB6_9PSEU</name>
<dbReference type="InterPro" id="IPR038766">
    <property type="entry name" value="Membrane_comp_ABC_pdt"/>
</dbReference>
<feature type="transmembrane region" description="Helical" evidence="6">
    <location>
        <begin position="797"/>
        <end position="820"/>
    </location>
</feature>
<evidence type="ECO:0000256" key="5">
    <source>
        <dbReference type="ARBA" id="ARBA00023136"/>
    </source>
</evidence>
<feature type="transmembrane region" description="Helical" evidence="6">
    <location>
        <begin position="352"/>
        <end position="378"/>
    </location>
</feature>
<dbReference type="Pfam" id="PF02687">
    <property type="entry name" value="FtsX"/>
    <property type="match status" value="2"/>
</dbReference>
<dbReference type="AlphaFoldDB" id="A0A066UCB6"/>
<keyword evidence="3 6" id="KW-0812">Transmembrane</keyword>
<accession>A0A066UCB6</accession>
<dbReference type="eggNOG" id="COG4591">
    <property type="taxonomic scope" value="Bacteria"/>
</dbReference>
<evidence type="ECO:0000256" key="4">
    <source>
        <dbReference type="ARBA" id="ARBA00022989"/>
    </source>
</evidence>
<dbReference type="PANTHER" id="PTHR30287:SF1">
    <property type="entry name" value="INNER MEMBRANE PROTEIN"/>
    <property type="match status" value="1"/>
</dbReference>
<dbReference type="STRING" id="287986.DV20_12600"/>
<protein>
    <submittedName>
        <fullName evidence="8">Permease</fullName>
    </submittedName>
</protein>
<comment type="subcellular location">
    <subcellularLocation>
        <location evidence="1">Cell membrane</location>
        <topology evidence="1">Multi-pass membrane protein</topology>
    </subcellularLocation>
</comment>
<proteinExistence type="predicted"/>
<evidence type="ECO:0000256" key="2">
    <source>
        <dbReference type="ARBA" id="ARBA00022475"/>
    </source>
</evidence>
<feature type="transmembrane region" description="Helical" evidence="6">
    <location>
        <begin position="431"/>
        <end position="452"/>
    </location>
</feature>
<reference evidence="8 9" key="1">
    <citation type="submission" date="2014-05" db="EMBL/GenBank/DDBJ databases">
        <title>Draft genome sequence of Amycolatopsis rifamycinica DSM 46095.</title>
        <authorList>
            <person name="Lal R."/>
            <person name="Saxena A."/>
            <person name="Kumari R."/>
            <person name="Mukherjee U."/>
            <person name="Singh P."/>
            <person name="Sangwan N."/>
            <person name="Mahato N.K."/>
        </authorList>
    </citation>
    <scope>NUCLEOTIDE SEQUENCE [LARGE SCALE GENOMIC DNA]</scope>
    <source>
        <strain evidence="8 9">DSM 46095</strain>
    </source>
</reference>
<evidence type="ECO:0000256" key="6">
    <source>
        <dbReference type="SAM" id="Phobius"/>
    </source>
</evidence>
<feature type="domain" description="ABC3 transporter permease C-terminal" evidence="7">
    <location>
        <begin position="713"/>
        <end position="827"/>
    </location>
</feature>
<evidence type="ECO:0000256" key="1">
    <source>
        <dbReference type="ARBA" id="ARBA00004651"/>
    </source>
</evidence>
<dbReference type="GO" id="GO:0005886">
    <property type="term" value="C:plasma membrane"/>
    <property type="evidence" value="ECO:0007669"/>
    <property type="project" value="UniProtKB-SubCell"/>
</dbReference>
<dbReference type="InterPro" id="IPR003838">
    <property type="entry name" value="ABC3_permease_C"/>
</dbReference>
<keyword evidence="4 6" id="KW-1133">Transmembrane helix</keyword>
<feature type="transmembrane region" description="Helical" evidence="6">
    <location>
        <begin position="258"/>
        <end position="286"/>
    </location>
</feature>
<dbReference type="EMBL" id="JMQI01000026">
    <property type="protein sequence ID" value="KDN21764.1"/>
    <property type="molecule type" value="Genomic_DNA"/>
</dbReference>
<keyword evidence="9" id="KW-1185">Reference proteome</keyword>
<evidence type="ECO:0000256" key="3">
    <source>
        <dbReference type="ARBA" id="ARBA00022692"/>
    </source>
</evidence>
<evidence type="ECO:0000313" key="8">
    <source>
        <dbReference type="EMBL" id="KDN21764.1"/>
    </source>
</evidence>
<feature type="transmembrane region" description="Helical" evidence="6">
    <location>
        <begin position="764"/>
        <end position="785"/>
    </location>
</feature>
<dbReference type="OrthoDB" id="3223244at2"/>
<feature type="transmembrane region" description="Helical" evidence="6">
    <location>
        <begin position="712"/>
        <end position="735"/>
    </location>
</feature>
<keyword evidence="2" id="KW-1003">Cell membrane</keyword>
<comment type="caution">
    <text evidence="8">The sequence shown here is derived from an EMBL/GenBank/DDBJ whole genome shotgun (WGS) entry which is preliminary data.</text>
</comment>